<gene>
    <name evidence="2" type="ORF">ACFFV7_21280</name>
</gene>
<comment type="caution">
    <text evidence="2">The sequence shown here is derived from an EMBL/GenBank/DDBJ whole genome shotgun (WGS) entry which is preliminary data.</text>
</comment>
<dbReference type="InterPro" id="IPR016181">
    <property type="entry name" value="Acyl_CoA_acyltransferase"/>
</dbReference>
<accession>A0ABV5IH99</accession>
<evidence type="ECO:0000259" key="1">
    <source>
        <dbReference type="Pfam" id="PF13480"/>
    </source>
</evidence>
<name>A0ABV5IH99_9ACTN</name>
<evidence type="ECO:0000313" key="3">
    <source>
        <dbReference type="Proteomes" id="UP001589647"/>
    </source>
</evidence>
<dbReference type="Proteomes" id="UP001589647">
    <property type="component" value="Unassembled WGS sequence"/>
</dbReference>
<reference evidence="2 3" key="1">
    <citation type="submission" date="2024-09" db="EMBL/GenBank/DDBJ databases">
        <authorList>
            <person name="Sun Q."/>
            <person name="Mori K."/>
        </authorList>
    </citation>
    <scope>NUCLEOTIDE SEQUENCE [LARGE SCALE GENOMIC DNA]</scope>
    <source>
        <strain evidence="2 3">CCM 3426</strain>
    </source>
</reference>
<dbReference type="EMBL" id="JBHMEI010000015">
    <property type="protein sequence ID" value="MFB9203737.1"/>
    <property type="molecule type" value="Genomic_DNA"/>
</dbReference>
<keyword evidence="3" id="KW-1185">Reference proteome</keyword>
<dbReference type="SUPFAM" id="SSF55729">
    <property type="entry name" value="Acyl-CoA N-acyltransferases (Nat)"/>
    <property type="match status" value="1"/>
</dbReference>
<proteinExistence type="predicted"/>
<feature type="domain" description="BioF2-like acetyltransferase" evidence="1">
    <location>
        <begin position="177"/>
        <end position="320"/>
    </location>
</feature>
<dbReference type="InterPro" id="IPR038740">
    <property type="entry name" value="BioF2-like_GNAT_dom"/>
</dbReference>
<evidence type="ECO:0000313" key="2">
    <source>
        <dbReference type="EMBL" id="MFB9203737.1"/>
    </source>
</evidence>
<organism evidence="2 3">
    <name type="scientific">Nonomuraea spiralis</name>
    <dbReference type="NCBI Taxonomy" id="46182"/>
    <lineage>
        <taxon>Bacteria</taxon>
        <taxon>Bacillati</taxon>
        <taxon>Actinomycetota</taxon>
        <taxon>Actinomycetes</taxon>
        <taxon>Streptosporangiales</taxon>
        <taxon>Streptosporangiaceae</taxon>
        <taxon>Nonomuraea</taxon>
    </lineage>
</organism>
<dbReference type="Pfam" id="PF13480">
    <property type="entry name" value="Acetyltransf_6"/>
    <property type="match status" value="1"/>
</dbReference>
<dbReference type="RefSeq" id="WP_189649206.1">
    <property type="nucleotide sequence ID" value="NZ_BMRC01000009.1"/>
</dbReference>
<protein>
    <submittedName>
        <fullName evidence="2">GNAT family N-acetyltransferase</fullName>
    </submittedName>
</protein>
<sequence>MTVATSRERDLAIETVTGFDRLRDLAEEWAGLHDRSRAATPFQSHAWVSSWWEAYGHGARLSVLLLRRGGRLVAAAPLMIARRAGVRVLRPLGGDQSDYTDVLMEDGDEDLPAALGRALAGLPGWDVLDLPEVRPGADAERLMAAWPGRSWRLPASTCVELPGVPLRQVLAGVSGSRGNKLRRELKRVDDAPIQVRDVPAAEVEPAVARLLDLHALQWQGRGINVEHTRPRFHAHLSRAARRLVAEQQARLTEYRLDGQVVAVDLAIVGKDFVGGYLYGTHPGLRTRFDVVTLLLRTDLDIAHRLGRPTMSLLRGSESHKTKWGGRLIVAHRLLLARTPVATVYAFAARSRPAARALCGRVGALDRIVRALRRSR</sequence>